<reference evidence="2" key="1">
    <citation type="submission" date="2023-03" db="EMBL/GenBank/DDBJ databases">
        <authorList>
            <person name="Steffen K."/>
            <person name="Cardenas P."/>
        </authorList>
    </citation>
    <scope>NUCLEOTIDE SEQUENCE</scope>
</reference>
<feature type="domain" description="Solute-binding protein family 5" evidence="1">
    <location>
        <begin position="68"/>
        <end position="341"/>
    </location>
</feature>
<sequence length="518" mass="58947">MNSEEWLLDVEPAKTCSAGTFRVPNLNNSGVHEIYLALGMSILRAPISPPEHIDLTAFFVRRSRSATYDINDDFTKFCFAIRDGLRWSDGHLVTTEDVRMTFELYADERIYPTFYFRATAPDGSPPEVTIIDDLSFCVEFSQPYGSFFTANLRFVDSRLHTAVSAGALHQQFHADYTPMDKIQPILDELEVETWEQLVQLKDMPHWELHRAHGMDVPSLAPWVGIEATSTGYKLERNAYYWKVDVAGNQLPYADFIVAENSADLEAIKLNTAAGEYDGIATVLHGSINNPPVLFLNQDFEYDKEGSAWQTLMNDKRFGKALALSVDKDDVNDNVYFGMYKLDTITDLAIRFGPDGNPFTLDIITANVSPDFLLVGELFKQYFEEIGVRTSFTVLGSQIWSQRQANNEHMATVHWSDRPIWAPGISEDFGPYAKGDWAQQSYLYYNTGGETGREPPDYMMEYFDLWKHGSRNYVSIWPTGSMTVPTVYNADMGNVIKEGYPFDRALDYGMEQLFFRTMN</sequence>
<comment type="caution">
    <text evidence="2">The sequence shown here is derived from an EMBL/GenBank/DDBJ whole genome shotgun (WGS) entry which is preliminary data.</text>
</comment>
<evidence type="ECO:0000313" key="3">
    <source>
        <dbReference type="Proteomes" id="UP001174909"/>
    </source>
</evidence>
<dbReference type="GO" id="GO:1904680">
    <property type="term" value="F:peptide transmembrane transporter activity"/>
    <property type="evidence" value="ECO:0007669"/>
    <property type="project" value="TreeGrafter"/>
</dbReference>
<dbReference type="Proteomes" id="UP001174909">
    <property type="component" value="Unassembled WGS sequence"/>
</dbReference>
<organism evidence="2 3">
    <name type="scientific">Geodia barretti</name>
    <name type="common">Barrett's horny sponge</name>
    <dbReference type="NCBI Taxonomy" id="519541"/>
    <lineage>
        <taxon>Eukaryota</taxon>
        <taxon>Metazoa</taxon>
        <taxon>Porifera</taxon>
        <taxon>Demospongiae</taxon>
        <taxon>Heteroscleromorpha</taxon>
        <taxon>Tetractinellida</taxon>
        <taxon>Astrophorina</taxon>
        <taxon>Geodiidae</taxon>
        <taxon>Geodia</taxon>
    </lineage>
</organism>
<dbReference type="Gene3D" id="3.10.105.10">
    <property type="entry name" value="Dipeptide-binding Protein, Domain 3"/>
    <property type="match status" value="1"/>
</dbReference>
<accession>A0AA35SIG5</accession>
<proteinExistence type="predicted"/>
<dbReference type="SUPFAM" id="SSF53850">
    <property type="entry name" value="Periplasmic binding protein-like II"/>
    <property type="match status" value="1"/>
</dbReference>
<evidence type="ECO:0000313" key="2">
    <source>
        <dbReference type="EMBL" id="CAI8029763.1"/>
    </source>
</evidence>
<dbReference type="EMBL" id="CASHTH010002433">
    <property type="protein sequence ID" value="CAI8029763.1"/>
    <property type="molecule type" value="Genomic_DNA"/>
</dbReference>
<name>A0AA35SIG5_GEOBA</name>
<dbReference type="Gene3D" id="3.40.190.10">
    <property type="entry name" value="Periplasmic binding protein-like II"/>
    <property type="match status" value="1"/>
</dbReference>
<keyword evidence="3" id="KW-1185">Reference proteome</keyword>
<dbReference type="GO" id="GO:0015833">
    <property type="term" value="P:peptide transport"/>
    <property type="evidence" value="ECO:0007669"/>
    <property type="project" value="TreeGrafter"/>
</dbReference>
<evidence type="ECO:0000259" key="1">
    <source>
        <dbReference type="Pfam" id="PF00496"/>
    </source>
</evidence>
<protein>
    <recommendedName>
        <fullName evidence="1">Solute-binding protein family 5 domain-containing protein</fullName>
    </recommendedName>
</protein>
<dbReference type="InterPro" id="IPR000914">
    <property type="entry name" value="SBP_5_dom"/>
</dbReference>
<dbReference type="PANTHER" id="PTHR30290:SF62">
    <property type="entry name" value="OLIGOPEPTIDE ABC TRANSPORTER, PERIPLASMIC OLIGOPEPTIDE-BINDING PROTEIN"/>
    <property type="match status" value="1"/>
</dbReference>
<dbReference type="Pfam" id="PF00496">
    <property type="entry name" value="SBP_bac_5"/>
    <property type="match status" value="1"/>
</dbReference>
<dbReference type="AlphaFoldDB" id="A0AA35SIG5"/>
<dbReference type="InterPro" id="IPR039424">
    <property type="entry name" value="SBP_5"/>
</dbReference>
<gene>
    <name evidence="2" type="ORF">GBAR_LOCUS16879</name>
</gene>
<dbReference type="PANTHER" id="PTHR30290">
    <property type="entry name" value="PERIPLASMIC BINDING COMPONENT OF ABC TRANSPORTER"/>
    <property type="match status" value="1"/>
</dbReference>